<sequence length="180" mass="21264">MLYKSENIQIRNANRDDIKFILELEGAPKNSLYIGQWDYKQHILALESEDIKYFIIQNDLSQKCGYAILTDLQNNNNSIHIKRIAIDPLKSNKGYGKKAFKLILDWIFENTQAHRVWLDVKDFNARAIHIYQSNGFVIEGILRDCEFSNLKKEYESFYIMSILRREYEELKCECAKSVKK</sequence>
<dbReference type="PANTHER" id="PTHR43415:SF3">
    <property type="entry name" value="GNAT-FAMILY ACETYLTRANSFERASE"/>
    <property type="match status" value="1"/>
</dbReference>
<dbReference type="OrthoDB" id="9795206at2"/>
<dbReference type="AlphaFoldDB" id="A0A2Z4XYR8"/>
<dbReference type="Gene3D" id="3.40.630.30">
    <property type="match status" value="1"/>
</dbReference>
<dbReference type="Proteomes" id="UP000681131">
    <property type="component" value="Chromosome"/>
</dbReference>
<dbReference type="SUPFAM" id="SSF55729">
    <property type="entry name" value="Acyl-CoA N-acyltransferases (Nat)"/>
    <property type="match status" value="1"/>
</dbReference>
<evidence type="ECO:0000313" key="3">
    <source>
        <dbReference type="EMBL" id="QIW11866.1"/>
    </source>
</evidence>
<reference evidence="2 4" key="1">
    <citation type="submission" date="2017-06" db="EMBL/GenBank/DDBJ databases">
        <title>Complete genome of Francisella adeliensis.</title>
        <authorList>
            <person name="Vallesi A."/>
            <person name="Sjodin A."/>
        </authorList>
    </citation>
    <scope>NUCLEOTIDE SEQUENCE [LARGE SCALE GENOMIC DNA]</scope>
    <source>
        <strain evidence="2 4">FDC440</strain>
    </source>
</reference>
<reference evidence="3 5" key="2">
    <citation type="submission" date="2019-08" db="EMBL/GenBank/DDBJ databases">
        <title>Complete genome sequences of Francisella adeliensis (FSC1325 and FSC1326).</title>
        <authorList>
            <person name="Ohrman C."/>
            <person name="Uneklint I."/>
            <person name="Vallesi A."/>
            <person name="Karlsson L."/>
            <person name="Sjodin A."/>
        </authorList>
    </citation>
    <scope>NUCLEOTIDE SEQUENCE [LARGE SCALE GENOMIC DNA]</scope>
    <source>
        <strain evidence="3 5">FSC1325</strain>
    </source>
</reference>
<dbReference type="EMBL" id="CP021781">
    <property type="protein sequence ID" value="AXA33632.1"/>
    <property type="molecule type" value="Genomic_DNA"/>
</dbReference>
<dbReference type="PROSITE" id="PS51186">
    <property type="entry name" value="GNAT"/>
    <property type="match status" value="1"/>
</dbReference>
<accession>A0A2Z4XYR8</accession>
<evidence type="ECO:0000313" key="4">
    <source>
        <dbReference type="Proteomes" id="UP000251120"/>
    </source>
</evidence>
<protein>
    <submittedName>
        <fullName evidence="3">GNAT family N-acetyltransferase</fullName>
    </submittedName>
</protein>
<dbReference type="RefSeq" id="WP_112869805.1">
    <property type="nucleotide sequence ID" value="NZ_CP021781.1"/>
</dbReference>
<dbReference type="GO" id="GO:0016747">
    <property type="term" value="F:acyltransferase activity, transferring groups other than amino-acyl groups"/>
    <property type="evidence" value="ECO:0007669"/>
    <property type="project" value="InterPro"/>
</dbReference>
<dbReference type="CDD" id="cd04301">
    <property type="entry name" value="NAT_SF"/>
    <property type="match status" value="1"/>
</dbReference>
<dbReference type="Pfam" id="PF00583">
    <property type="entry name" value="Acetyltransf_1"/>
    <property type="match status" value="1"/>
</dbReference>
<dbReference type="Proteomes" id="UP000251120">
    <property type="component" value="Chromosome"/>
</dbReference>
<evidence type="ECO:0000259" key="1">
    <source>
        <dbReference type="PROSITE" id="PS51186"/>
    </source>
</evidence>
<dbReference type="InterPro" id="IPR000182">
    <property type="entry name" value="GNAT_dom"/>
</dbReference>
<dbReference type="InterPro" id="IPR016181">
    <property type="entry name" value="Acyl_CoA_acyltransferase"/>
</dbReference>
<proteinExistence type="predicted"/>
<evidence type="ECO:0000313" key="2">
    <source>
        <dbReference type="EMBL" id="AXA33632.1"/>
    </source>
</evidence>
<gene>
    <name evidence="2" type="ORF">CDH04_04050</name>
    <name evidence="3" type="ORF">FZC43_04050</name>
</gene>
<evidence type="ECO:0000313" key="5">
    <source>
        <dbReference type="Proteomes" id="UP000681131"/>
    </source>
</evidence>
<name>A0A2Z4XYR8_9GAMM</name>
<organism evidence="2 4">
    <name type="scientific">Francisella adeliensis</name>
    <dbReference type="NCBI Taxonomy" id="2007306"/>
    <lineage>
        <taxon>Bacteria</taxon>
        <taxon>Pseudomonadati</taxon>
        <taxon>Pseudomonadota</taxon>
        <taxon>Gammaproteobacteria</taxon>
        <taxon>Thiotrichales</taxon>
        <taxon>Francisellaceae</taxon>
        <taxon>Francisella</taxon>
    </lineage>
</organism>
<dbReference type="PANTHER" id="PTHR43415">
    <property type="entry name" value="SPERMIDINE N(1)-ACETYLTRANSFERASE"/>
    <property type="match status" value="1"/>
</dbReference>
<dbReference type="EMBL" id="CP043424">
    <property type="protein sequence ID" value="QIW11866.1"/>
    <property type="molecule type" value="Genomic_DNA"/>
</dbReference>
<feature type="domain" description="N-acetyltransferase" evidence="1">
    <location>
        <begin position="8"/>
        <end position="165"/>
    </location>
</feature>
<dbReference type="KEGG" id="fad:CDH04_04050"/>
<keyword evidence="5" id="KW-1185">Reference proteome</keyword>